<sequence>MSSNGQQPGSATGNLPTGHIFAVLGLIIAIIALPIGVAQSIWLAGLAAIFLGTAVFALLKIHSINHTVHIKTALSEPRYRTLYDTVLTANLPYLQRFFQTAEPDPKAGFLQLLRSTFTFGLLLRSLLFAVIYPVALLLLHWGLSGGSGRLGEIVLIPAADPAWKGYATIGLMALFVSIVSLSKWASASPERFVRSVPGWLTLVGLALLLSILLLLNLPIAAAAFAGALAIAIALAATLATALAAAIAITFATAAALAYATAFTLATAAAAAFATAFATAFAATIAIAFALATLKLKKNDRGKAAAILAVAAPAAAICASVFWLPWETLGDKAGRTTSIFMFLGVLPLINALFDAISYGVTLVLTQRGLHGWPVLYAVLDALLALTLFLGLGATLVYVVAIIESITGIGWVDLNGLLRNAGNVQQYWWLYAMLFSTALPTFYHLGLAAVSLQCFVPLRWRRGLAAAIDAAHTGSVPGGVAAVLGLAALWSATWAAAVLALLGLAWVSLKFGVGHLLLLYRDILEQLAIRLGGI</sequence>
<feature type="transmembrane region" description="Helical" evidence="1">
    <location>
        <begin position="303"/>
        <end position="325"/>
    </location>
</feature>
<keyword evidence="1" id="KW-0472">Membrane</keyword>
<dbReference type="Proteomes" id="UP000051326">
    <property type="component" value="Unassembled WGS sequence"/>
</dbReference>
<feature type="transmembrane region" description="Helical" evidence="1">
    <location>
        <begin position="163"/>
        <end position="184"/>
    </location>
</feature>
<evidence type="ECO:0000256" key="1">
    <source>
        <dbReference type="SAM" id="Phobius"/>
    </source>
</evidence>
<feature type="transmembrane region" description="Helical" evidence="1">
    <location>
        <begin position="219"/>
        <end position="236"/>
    </location>
</feature>
<name>A0A0P1HLJ7_9RHOB</name>
<gene>
    <name evidence="2" type="ORF">PHA8399_01939</name>
</gene>
<feature type="transmembrane region" description="Helical" evidence="1">
    <location>
        <begin position="337"/>
        <end position="363"/>
    </location>
</feature>
<evidence type="ECO:0000313" key="2">
    <source>
        <dbReference type="EMBL" id="CUH99813.1"/>
    </source>
</evidence>
<dbReference type="EMBL" id="CYSR01000021">
    <property type="protein sequence ID" value="CUH99813.1"/>
    <property type="molecule type" value="Genomic_DNA"/>
</dbReference>
<accession>A0A0P1HLJ7</accession>
<feature type="transmembrane region" description="Helical" evidence="1">
    <location>
        <begin position="41"/>
        <end position="61"/>
    </location>
</feature>
<protein>
    <submittedName>
        <fullName evidence="2">Uncharacterized protein</fullName>
    </submittedName>
</protein>
<proteinExistence type="predicted"/>
<feature type="transmembrane region" description="Helical" evidence="1">
    <location>
        <begin position="196"/>
        <end position="213"/>
    </location>
</feature>
<feature type="transmembrane region" description="Helical" evidence="1">
    <location>
        <begin position="241"/>
        <end position="261"/>
    </location>
</feature>
<reference evidence="2 3" key="1">
    <citation type="submission" date="2015-09" db="EMBL/GenBank/DDBJ databases">
        <authorList>
            <consortium name="Swine Surveillance"/>
        </authorList>
    </citation>
    <scope>NUCLEOTIDE SEQUENCE [LARGE SCALE GENOMIC DNA]</scope>
    <source>
        <strain evidence="2 3">CECT 8399</strain>
    </source>
</reference>
<evidence type="ECO:0000313" key="3">
    <source>
        <dbReference type="Proteomes" id="UP000051326"/>
    </source>
</evidence>
<keyword evidence="1" id="KW-0812">Transmembrane</keyword>
<keyword evidence="1" id="KW-1133">Transmembrane helix</keyword>
<feature type="transmembrane region" description="Helical" evidence="1">
    <location>
        <begin position="462"/>
        <end position="488"/>
    </location>
</feature>
<feature type="transmembrane region" description="Helical" evidence="1">
    <location>
        <begin position="12"/>
        <end position="35"/>
    </location>
</feature>
<dbReference type="STRING" id="1396826.PHA8399_01939"/>
<feature type="transmembrane region" description="Helical" evidence="1">
    <location>
        <begin position="375"/>
        <end position="401"/>
    </location>
</feature>
<feature type="transmembrane region" description="Helical" evidence="1">
    <location>
        <begin position="494"/>
        <end position="518"/>
    </location>
</feature>
<feature type="transmembrane region" description="Helical" evidence="1">
    <location>
        <begin position="121"/>
        <end position="143"/>
    </location>
</feature>
<feature type="transmembrane region" description="Helical" evidence="1">
    <location>
        <begin position="426"/>
        <end position="450"/>
    </location>
</feature>
<organism evidence="2 3">
    <name type="scientific">Leisingera aquaemixtae</name>
    <dbReference type="NCBI Taxonomy" id="1396826"/>
    <lineage>
        <taxon>Bacteria</taxon>
        <taxon>Pseudomonadati</taxon>
        <taxon>Pseudomonadota</taxon>
        <taxon>Alphaproteobacteria</taxon>
        <taxon>Rhodobacterales</taxon>
        <taxon>Roseobacteraceae</taxon>
        <taxon>Leisingera</taxon>
    </lineage>
</organism>
<dbReference type="AlphaFoldDB" id="A0A0P1HLJ7"/>
<feature type="transmembrane region" description="Helical" evidence="1">
    <location>
        <begin position="267"/>
        <end position="291"/>
    </location>
</feature>
<dbReference type="RefSeq" id="WP_058285932.1">
    <property type="nucleotide sequence ID" value="NZ_CYSR01000021.1"/>
</dbReference>